<dbReference type="Proteomes" id="UP001548189">
    <property type="component" value="Unassembled WGS sequence"/>
</dbReference>
<proteinExistence type="predicted"/>
<gene>
    <name evidence="1" type="ORF">ABVT43_18735</name>
</gene>
<accession>A0ABV2BZ30</accession>
<protein>
    <submittedName>
        <fullName evidence="1">Uncharacterized protein</fullName>
    </submittedName>
</protein>
<comment type="caution">
    <text evidence="1">The sequence shown here is derived from an EMBL/GenBank/DDBJ whole genome shotgun (WGS) entry which is preliminary data.</text>
</comment>
<evidence type="ECO:0000313" key="1">
    <source>
        <dbReference type="EMBL" id="MET1257188.1"/>
    </source>
</evidence>
<reference evidence="1 2" key="1">
    <citation type="submission" date="2024-06" db="EMBL/GenBank/DDBJ databases">
        <authorList>
            <person name="Li F."/>
        </authorList>
    </citation>
    <scope>NUCLEOTIDE SEQUENCE [LARGE SCALE GENOMIC DNA]</scope>
    <source>
        <strain evidence="1 2">GXAS 311</strain>
    </source>
</reference>
<name>A0ABV2BZ30_9GAMM</name>
<evidence type="ECO:0000313" key="2">
    <source>
        <dbReference type="Proteomes" id="UP001548189"/>
    </source>
</evidence>
<dbReference type="EMBL" id="JBEVCJ010000038">
    <property type="protein sequence ID" value="MET1257188.1"/>
    <property type="molecule type" value="Genomic_DNA"/>
</dbReference>
<keyword evidence="2" id="KW-1185">Reference proteome</keyword>
<sequence length="215" mass="24259">MTQKKLRFSGQVLQALALNNPCQSSRKSMELFKNTNFFQRINVAATFLIVAALVKGIVDGLKGYADSNSVLKYFSANLDISILAVFVLFFKIKMMIDDHHHFSEENQGTSGYRWAGFFLAFVVWVFIALSGYFIHNAIRSAELLSLSLLLSIGWIAIHLKEITKKTPVSTDAVIAQIRQKWVLLNVAYIVCLVSYIGWLEPIVKSGEIILLWLKP</sequence>
<organism evidence="1 2">
    <name type="scientific">Aliikangiella maris</name>
    <dbReference type="NCBI Taxonomy" id="3162458"/>
    <lineage>
        <taxon>Bacteria</taxon>
        <taxon>Pseudomonadati</taxon>
        <taxon>Pseudomonadota</taxon>
        <taxon>Gammaproteobacteria</taxon>
        <taxon>Oceanospirillales</taxon>
        <taxon>Pleioneaceae</taxon>
        <taxon>Aliikangiella</taxon>
    </lineage>
</organism>